<keyword evidence="2" id="KW-1185">Reference proteome</keyword>
<evidence type="ECO:0000313" key="2">
    <source>
        <dbReference type="Proteomes" id="UP001516400"/>
    </source>
</evidence>
<organism evidence="1 2">
    <name type="scientific">Cryptolaemus montrouzieri</name>
    <dbReference type="NCBI Taxonomy" id="559131"/>
    <lineage>
        <taxon>Eukaryota</taxon>
        <taxon>Metazoa</taxon>
        <taxon>Ecdysozoa</taxon>
        <taxon>Arthropoda</taxon>
        <taxon>Hexapoda</taxon>
        <taxon>Insecta</taxon>
        <taxon>Pterygota</taxon>
        <taxon>Neoptera</taxon>
        <taxon>Endopterygota</taxon>
        <taxon>Coleoptera</taxon>
        <taxon>Polyphaga</taxon>
        <taxon>Cucujiformia</taxon>
        <taxon>Coccinelloidea</taxon>
        <taxon>Coccinellidae</taxon>
        <taxon>Scymninae</taxon>
        <taxon>Scymnini</taxon>
        <taxon>Cryptolaemus</taxon>
    </lineage>
</organism>
<reference evidence="1 2" key="1">
    <citation type="journal article" date="2021" name="BMC Biol.">
        <title>Horizontally acquired antibacterial genes associated with adaptive radiation of ladybird beetles.</title>
        <authorList>
            <person name="Li H.S."/>
            <person name="Tang X.F."/>
            <person name="Huang Y.H."/>
            <person name="Xu Z.Y."/>
            <person name="Chen M.L."/>
            <person name="Du X.Y."/>
            <person name="Qiu B.Y."/>
            <person name="Chen P.T."/>
            <person name="Zhang W."/>
            <person name="Slipinski A."/>
            <person name="Escalona H.E."/>
            <person name="Waterhouse R.M."/>
            <person name="Zwick A."/>
            <person name="Pang H."/>
        </authorList>
    </citation>
    <scope>NUCLEOTIDE SEQUENCE [LARGE SCALE GENOMIC DNA]</scope>
    <source>
        <strain evidence="1">SYSU2018</strain>
    </source>
</reference>
<gene>
    <name evidence="1" type="ORF">HHI36_014188</name>
</gene>
<protein>
    <submittedName>
        <fullName evidence="1">Uncharacterized protein</fullName>
    </submittedName>
</protein>
<dbReference type="EMBL" id="JABFTP020000062">
    <property type="protein sequence ID" value="KAL3272726.1"/>
    <property type="molecule type" value="Genomic_DNA"/>
</dbReference>
<evidence type="ECO:0000313" key="1">
    <source>
        <dbReference type="EMBL" id="KAL3272726.1"/>
    </source>
</evidence>
<feature type="non-terminal residue" evidence="1">
    <location>
        <position position="106"/>
    </location>
</feature>
<sequence>MDMSIVHVVIEAVMDCMAVMTSMTIETGVAIMSSMTIDYMTIRNMSIRDMCVAQDGLLRHLEVSSQIVLTTPRIDHIITHPRKLSLSFQSTCKEKEVVIIMIAYTG</sequence>
<comment type="caution">
    <text evidence="1">The sequence shown here is derived from an EMBL/GenBank/DDBJ whole genome shotgun (WGS) entry which is preliminary data.</text>
</comment>
<dbReference type="AlphaFoldDB" id="A0ABD2N311"/>
<name>A0ABD2N311_9CUCU</name>
<accession>A0ABD2N311</accession>
<dbReference type="Proteomes" id="UP001516400">
    <property type="component" value="Unassembled WGS sequence"/>
</dbReference>
<proteinExistence type="predicted"/>